<organism evidence="1">
    <name type="scientific">Anguilla anguilla</name>
    <name type="common">European freshwater eel</name>
    <name type="synonym">Muraena anguilla</name>
    <dbReference type="NCBI Taxonomy" id="7936"/>
    <lineage>
        <taxon>Eukaryota</taxon>
        <taxon>Metazoa</taxon>
        <taxon>Chordata</taxon>
        <taxon>Craniata</taxon>
        <taxon>Vertebrata</taxon>
        <taxon>Euteleostomi</taxon>
        <taxon>Actinopterygii</taxon>
        <taxon>Neopterygii</taxon>
        <taxon>Teleostei</taxon>
        <taxon>Anguilliformes</taxon>
        <taxon>Anguillidae</taxon>
        <taxon>Anguilla</taxon>
    </lineage>
</organism>
<proteinExistence type="predicted"/>
<accession>A0A0E9TI92</accession>
<reference evidence="1" key="1">
    <citation type="submission" date="2014-11" db="EMBL/GenBank/DDBJ databases">
        <authorList>
            <person name="Amaro Gonzalez C."/>
        </authorList>
    </citation>
    <scope>NUCLEOTIDE SEQUENCE</scope>
</reference>
<dbReference type="AlphaFoldDB" id="A0A0E9TI92"/>
<dbReference type="EMBL" id="GBXM01055291">
    <property type="protein sequence ID" value="JAH53286.1"/>
    <property type="molecule type" value="Transcribed_RNA"/>
</dbReference>
<evidence type="ECO:0000313" key="1">
    <source>
        <dbReference type="EMBL" id="JAH53286.1"/>
    </source>
</evidence>
<protein>
    <submittedName>
        <fullName evidence="1">Uncharacterized protein</fullName>
    </submittedName>
</protein>
<reference evidence="1" key="2">
    <citation type="journal article" date="2015" name="Fish Shellfish Immunol.">
        <title>Early steps in the European eel (Anguilla anguilla)-Vibrio vulnificus interaction in the gills: Role of the RtxA13 toxin.</title>
        <authorList>
            <person name="Callol A."/>
            <person name="Pajuelo D."/>
            <person name="Ebbesson L."/>
            <person name="Teles M."/>
            <person name="MacKenzie S."/>
            <person name="Amaro C."/>
        </authorList>
    </citation>
    <scope>NUCLEOTIDE SEQUENCE</scope>
</reference>
<sequence>MTSPLQTEWPGLRVAPLLPEGAGDTNCSSSIYSTGHPHVLSAVYIVVLSIVL</sequence>
<name>A0A0E9TI92_ANGAN</name>